<dbReference type="InterPro" id="IPR048341">
    <property type="entry name" value="DUF1285_N"/>
</dbReference>
<proteinExistence type="predicted"/>
<dbReference type="InterPro" id="IPR048342">
    <property type="entry name" value="DUF1285_C"/>
</dbReference>
<gene>
    <name evidence="3" type="ORF">OLMES_2859</name>
</gene>
<dbReference type="InterPro" id="IPR010707">
    <property type="entry name" value="DUF1285"/>
</dbReference>
<keyword evidence="4" id="KW-1185">Reference proteome</keyword>
<dbReference type="Pfam" id="PF06938">
    <property type="entry name" value="DUF1285_N"/>
    <property type="match status" value="1"/>
</dbReference>
<dbReference type="AlphaFoldDB" id="A0A1Y0I8R9"/>
<dbReference type="Gene3D" id="2.30.270.10">
    <property type="entry name" value="duf1285 protein"/>
    <property type="match status" value="1"/>
</dbReference>
<dbReference type="KEGG" id="ome:OLMES_2859"/>
<name>A0A1Y0I8R9_9GAMM</name>
<evidence type="ECO:0000259" key="1">
    <source>
        <dbReference type="Pfam" id="PF06938"/>
    </source>
</evidence>
<dbReference type="RefSeq" id="WP_087461860.1">
    <property type="nucleotide sequence ID" value="NZ_CP021425.1"/>
</dbReference>
<dbReference type="Proteomes" id="UP000196027">
    <property type="component" value="Chromosome"/>
</dbReference>
<evidence type="ECO:0000313" key="3">
    <source>
        <dbReference type="EMBL" id="ARU56907.1"/>
    </source>
</evidence>
<dbReference type="PIRSF" id="PIRSF029557">
    <property type="entry name" value="UCP029557"/>
    <property type="match status" value="1"/>
</dbReference>
<accession>A0A1Y0I8R9</accession>
<dbReference type="EMBL" id="CP021425">
    <property type="protein sequence ID" value="ARU56907.1"/>
    <property type="molecule type" value="Genomic_DNA"/>
</dbReference>
<protein>
    <recommendedName>
        <fullName evidence="5">DUF1285 domain-containing protein</fullName>
    </recommendedName>
</protein>
<dbReference type="Pfam" id="PF21028">
    <property type="entry name" value="DUF1285_C"/>
    <property type="match status" value="1"/>
</dbReference>
<dbReference type="InterPro" id="IPR023361">
    <property type="entry name" value="DUF1285_beta_roll_sf"/>
</dbReference>
<feature type="domain" description="DUF1285" evidence="2">
    <location>
        <begin position="90"/>
        <end position="182"/>
    </location>
</feature>
<organism evidence="3 4">
    <name type="scientific">Oleiphilus messinensis</name>
    <dbReference type="NCBI Taxonomy" id="141451"/>
    <lineage>
        <taxon>Bacteria</taxon>
        <taxon>Pseudomonadati</taxon>
        <taxon>Pseudomonadota</taxon>
        <taxon>Gammaproteobacteria</taxon>
        <taxon>Oceanospirillales</taxon>
        <taxon>Oleiphilaceae</taxon>
        <taxon>Oleiphilus</taxon>
    </lineage>
</organism>
<feature type="domain" description="DUF1285" evidence="1">
    <location>
        <begin position="23"/>
        <end position="87"/>
    </location>
</feature>
<reference evidence="3 4" key="1">
    <citation type="submission" date="2017-05" db="EMBL/GenBank/DDBJ databases">
        <title>Genomic insights into alkan degradation activity of Oleiphilus messinensis.</title>
        <authorList>
            <person name="Kozyavkin S.A."/>
            <person name="Slesarev A.I."/>
            <person name="Golyshin P.N."/>
            <person name="Korzhenkov A."/>
            <person name="Golyshina O.N."/>
            <person name="Toshchakov S.V."/>
        </authorList>
    </citation>
    <scope>NUCLEOTIDE SEQUENCE [LARGE SCALE GENOMIC DNA]</scope>
    <source>
        <strain evidence="3 4">ME102</strain>
    </source>
</reference>
<evidence type="ECO:0008006" key="5">
    <source>
        <dbReference type="Google" id="ProtNLM"/>
    </source>
</evidence>
<dbReference type="OrthoDB" id="3078366at2"/>
<dbReference type="Gene3D" id="3.10.540.10">
    <property type="entry name" value="duf1285 like domain"/>
    <property type="match status" value="1"/>
</dbReference>
<evidence type="ECO:0000313" key="4">
    <source>
        <dbReference type="Proteomes" id="UP000196027"/>
    </source>
</evidence>
<evidence type="ECO:0000259" key="2">
    <source>
        <dbReference type="Pfam" id="PF21028"/>
    </source>
</evidence>
<sequence length="185" mass="20631">MSKSADLNRLSEQLGADFEAKLPPVEKWNPDFSGDIDIHIHANGVWYFEGNPIARQELVNLFSSILIFEDDEYYLVTPIEKWRIQVDGFPFVASSPESCDVGGVDFIVLKTNTDEALLVGSDHPIALYGEGEERVPVITVRRNLLALVSRPAYYQLVELASAQIIDGEEHLGVFSQGQFYSLGIV</sequence>